<evidence type="ECO:0000313" key="2">
    <source>
        <dbReference type="Proteomes" id="UP000292372"/>
    </source>
</evidence>
<dbReference type="RefSeq" id="WP_130937689.1">
    <property type="nucleotide sequence ID" value="NZ_BMEE01000002.1"/>
</dbReference>
<organism evidence="1 2">
    <name type="scientific">Hyunsoonleella pacifica</name>
    <dbReference type="NCBI Taxonomy" id="1080224"/>
    <lineage>
        <taxon>Bacteria</taxon>
        <taxon>Pseudomonadati</taxon>
        <taxon>Bacteroidota</taxon>
        <taxon>Flavobacteriia</taxon>
        <taxon>Flavobacteriales</taxon>
        <taxon>Flavobacteriaceae</taxon>
    </lineage>
</organism>
<dbReference type="EMBL" id="SIRS01000005">
    <property type="protein sequence ID" value="TBN14567.1"/>
    <property type="molecule type" value="Genomic_DNA"/>
</dbReference>
<proteinExistence type="predicted"/>
<reference evidence="1 2" key="1">
    <citation type="journal article" date="2015" name="Int. J. Syst. Evol. Microbiol.">
        <title>Hyunsoonleella pacifica sp. nov., isolated from seawater of South Pacific Gyre.</title>
        <authorList>
            <person name="Gao X."/>
            <person name="Zhang Z."/>
            <person name="Dai X."/>
            <person name="Zhang X.H."/>
        </authorList>
    </citation>
    <scope>NUCLEOTIDE SEQUENCE [LARGE SCALE GENOMIC DNA]</scope>
    <source>
        <strain evidence="1 2">SW033</strain>
    </source>
</reference>
<accession>A0A4Q9FMH1</accession>
<dbReference type="AlphaFoldDB" id="A0A4Q9FMH1"/>
<gene>
    <name evidence="1" type="ORF">EYD46_13430</name>
</gene>
<dbReference type="Gene3D" id="3.40.50.10140">
    <property type="entry name" value="Toll/interleukin-1 receptor homology (TIR) domain"/>
    <property type="match status" value="1"/>
</dbReference>
<dbReference type="InterPro" id="IPR035897">
    <property type="entry name" value="Toll_tir_struct_dom_sf"/>
</dbReference>
<sequence length="93" mass="11073">MAELEQYYNGQKSWLEFSSNFNDEWKSSEFQKSLLNKLNNQIDIARVIYFHIGENSLEWLNKKIPALNNLTPLECLKTEKTTNRLKVCLMRMK</sequence>
<name>A0A4Q9FMH1_9FLAO</name>
<dbReference type="OrthoDB" id="6922296at2"/>
<evidence type="ECO:0000313" key="1">
    <source>
        <dbReference type="EMBL" id="TBN14567.1"/>
    </source>
</evidence>
<keyword evidence="2" id="KW-1185">Reference proteome</keyword>
<dbReference type="Proteomes" id="UP000292372">
    <property type="component" value="Unassembled WGS sequence"/>
</dbReference>
<comment type="caution">
    <text evidence="1">The sequence shown here is derived from an EMBL/GenBank/DDBJ whole genome shotgun (WGS) entry which is preliminary data.</text>
</comment>
<protein>
    <submittedName>
        <fullName evidence="1">DUF2384 domain-containing protein</fullName>
    </submittedName>
</protein>